<keyword evidence="3" id="KW-1185">Reference proteome</keyword>
<name>A0ABP1BSS7_9BRYO</name>
<dbReference type="Pfam" id="PF01712">
    <property type="entry name" value="dNK"/>
    <property type="match status" value="1"/>
</dbReference>
<reference evidence="2" key="1">
    <citation type="submission" date="2024-03" db="EMBL/GenBank/DDBJ databases">
        <authorList>
            <consortium name="ELIXIR-Norway"/>
            <consortium name="Elixir Norway"/>
        </authorList>
    </citation>
    <scope>NUCLEOTIDE SEQUENCE</scope>
</reference>
<dbReference type="EMBL" id="OZ023708">
    <property type="protein sequence ID" value="CAK9879325.1"/>
    <property type="molecule type" value="Genomic_DNA"/>
</dbReference>
<dbReference type="PANTHER" id="PTHR10513">
    <property type="entry name" value="DEOXYNUCLEOSIDE KINASE"/>
    <property type="match status" value="1"/>
</dbReference>
<proteinExistence type="predicted"/>
<feature type="domain" description="Deoxynucleoside kinase" evidence="1">
    <location>
        <begin position="61"/>
        <end position="286"/>
    </location>
</feature>
<dbReference type="InterPro" id="IPR050566">
    <property type="entry name" value="Deoxyribonucleoside_kinase"/>
</dbReference>
<evidence type="ECO:0000259" key="1">
    <source>
        <dbReference type="Pfam" id="PF01712"/>
    </source>
</evidence>
<dbReference type="InterPro" id="IPR027417">
    <property type="entry name" value="P-loop_NTPase"/>
</dbReference>
<protein>
    <recommendedName>
        <fullName evidence="1">Deoxynucleoside kinase domain-containing protein</fullName>
    </recommendedName>
</protein>
<dbReference type="Proteomes" id="UP001497522">
    <property type="component" value="Chromosome 7"/>
</dbReference>
<gene>
    <name evidence="2" type="ORF">CSSPJE1EN2_LOCUS20889</name>
</gene>
<dbReference type="SUPFAM" id="SSF52540">
    <property type="entry name" value="P-loop containing nucleoside triphosphate hydrolases"/>
    <property type="match status" value="1"/>
</dbReference>
<evidence type="ECO:0000313" key="2">
    <source>
        <dbReference type="EMBL" id="CAK9879325.1"/>
    </source>
</evidence>
<dbReference type="PANTHER" id="PTHR10513:SF47">
    <property type="entry name" value="DEOXYNUCLEOSIDE KINASE DOMAIN-CONTAINING PROTEIN"/>
    <property type="match status" value="1"/>
</dbReference>
<dbReference type="Gene3D" id="3.40.50.300">
    <property type="entry name" value="P-loop containing nucleotide triphosphate hydrolases"/>
    <property type="match status" value="1"/>
</dbReference>
<dbReference type="InterPro" id="IPR031314">
    <property type="entry name" value="DNK_dom"/>
</dbReference>
<dbReference type="CDD" id="cd01673">
    <property type="entry name" value="dNK"/>
    <property type="match status" value="1"/>
</dbReference>
<accession>A0ABP1BSS7</accession>
<evidence type="ECO:0000313" key="3">
    <source>
        <dbReference type="Proteomes" id="UP001497522"/>
    </source>
</evidence>
<organism evidence="2 3">
    <name type="scientific">Sphagnum jensenii</name>
    <dbReference type="NCBI Taxonomy" id="128206"/>
    <lineage>
        <taxon>Eukaryota</taxon>
        <taxon>Viridiplantae</taxon>
        <taxon>Streptophyta</taxon>
        <taxon>Embryophyta</taxon>
        <taxon>Bryophyta</taxon>
        <taxon>Sphagnophytina</taxon>
        <taxon>Sphagnopsida</taxon>
        <taxon>Sphagnales</taxon>
        <taxon>Sphagnaceae</taxon>
        <taxon>Sphagnum</taxon>
    </lineage>
</organism>
<sequence length="362" mass="39663">MNFQEQRPTVQQQLEMDAPVEGGEDKAFEQFVNDHCAGQNQGNSKGGKKVGRETHGPVCVSFEGNIGVGKSTILKLLHSHPRLHHISEVLQEPIGQWQNVNGTGLNMLEAFYKDPHRYAYLFQSFVFTTRFLQQNAAASTSKAAFLLTERSVLTDRCVFVETGKDQGYLNALEVAAYEAWYHGVVAALPNVVPDAFVYLRADPVVCYDRLKARARSEEAGVSLDYLKCIHEKHEKWFIEGAFENPGNSDSGAQLREGHIMSTSGAPSVIHGCPVFVLDCSADLHFGRPSKECDAVIDQGPLAGPLDSLMNSLLLLMSHNGDIYGPMWLGSILVESVCKAGNVSHGDHCACVQSCNHMKIGGE</sequence>